<feature type="region of interest" description="Disordered" evidence="1">
    <location>
        <begin position="582"/>
        <end position="634"/>
    </location>
</feature>
<protein>
    <submittedName>
        <fullName evidence="4">Uncharacterized protein</fullName>
    </submittedName>
</protein>
<dbReference type="WBParaSite" id="MBELARI_LOCUS19368">
    <property type="protein sequence ID" value="MBELARI_LOCUS19368"/>
    <property type="gene ID" value="MBELARI_LOCUS19368"/>
</dbReference>
<feature type="transmembrane region" description="Helical" evidence="2">
    <location>
        <begin position="87"/>
        <end position="106"/>
    </location>
</feature>
<sequence length="905" mass="101354">MFHARIRKYKQNLVRPVQRSPIERQSRSFSNKIFDECYSPCRLPSLQLQWYEHSKFAFSLISLVVLVLLLVSAFFKSDVLKRSISARFFVIGGVLPAVIYMAIWMVSSAEFSFNDVTCSLEGTRLFPTASPLSFGVCSWLQKLMSTCSIVCNITPLLSISFSMANRLQTRFVVSLIRNIEVVEHFVWVALLAYGSSLPFVLTNSLGVERDEFSGVCLAGNLSTISMGTNFGVSIFFVLLVFGQTVIRTWASRRDSSNENVAFVELLEADKVKVNGAFLHKNLLYSNLSIVAILFCYALWIAAIGLHSIVVAGWPSREKETIFSDLKCLFNLSSDAQNDEASRLEDHRQDNSQHECSSSALGYRPTYSFLVFVVLPIIPFLFVAIIDALPSIWNSSFGMGMWARRKLQIMTTLTESNSQPTSKNRDTVESSRSCGSNSTQPVRRGNRTSRLYQAQREVATKPVSAPPTDRTLEEVQRLAQIFSMEVQGLAQERAELHELSRVQDQTLMSLAQQLDHANAELAALRGEEPPIPVLRGQIVEAEPQIRLATHDERALTRFQGFGTAQPVEAPLSARLPAPQAHFLPEMQPSTSNPFGSFQGFRPMQFSGQSTSQQPRELSDESDESVPSHEDVQTLDELRQRANGNLEEPRERIHDVQGPSGNRFQFNVPVLAPPPFPQLIPPPPPNRPDPYGVLYPMSSVMTVPEIQLRAQVLQQVLQTDPNIPVYPYQVAVVLERAGVLNRVDAQRPLRPNHVIYRPDRIEEMLGTTPNVPPNLRNPATFHEHIGRLAFQQGLTLAVIYRDAAGPPRNLPGILERINIAEIVPAELRELIRQGNLNAINEARQIIEQSEHAIRLNMEDRVLQAFLYVRDFLDSRATIAGLLPANQNPAENDNAQQPHDPDSANETS</sequence>
<accession>A0AAF3F0D7</accession>
<name>A0AAF3F0D7_9BILA</name>
<feature type="compositionally biased region" description="Basic and acidic residues" evidence="1">
    <location>
        <begin position="624"/>
        <end position="634"/>
    </location>
</feature>
<evidence type="ECO:0000256" key="1">
    <source>
        <dbReference type="SAM" id="MobiDB-lite"/>
    </source>
</evidence>
<feature type="region of interest" description="Disordered" evidence="1">
    <location>
        <begin position="642"/>
        <end position="661"/>
    </location>
</feature>
<keyword evidence="2" id="KW-0472">Membrane</keyword>
<evidence type="ECO:0000256" key="2">
    <source>
        <dbReference type="SAM" id="Phobius"/>
    </source>
</evidence>
<feature type="compositionally biased region" description="Polar residues" evidence="1">
    <location>
        <begin position="429"/>
        <end position="440"/>
    </location>
</feature>
<feature type="transmembrane region" description="Helical" evidence="2">
    <location>
        <begin position="366"/>
        <end position="388"/>
    </location>
</feature>
<dbReference type="AlphaFoldDB" id="A0AAF3F0D7"/>
<organism evidence="3 4">
    <name type="scientific">Mesorhabditis belari</name>
    <dbReference type="NCBI Taxonomy" id="2138241"/>
    <lineage>
        <taxon>Eukaryota</taxon>
        <taxon>Metazoa</taxon>
        <taxon>Ecdysozoa</taxon>
        <taxon>Nematoda</taxon>
        <taxon>Chromadorea</taxon>
        <taxon>Rhabditida</taxon>
        <taxon>Rhabditina</taxon>
        <taxon>Rhabditomorpha</taxon>
        <taxon>Rhabditoidea</taxon>
        <taxon>Rhabditidae</taxon>
        <taxon>Mesorhabditinae</taxon>
        <taxon>Mesorhabditis</taxon>
    </lineage>
</organism>
<feature type="transmembrane region" description="Helical" evidence="2">
    <location>
        <begin position="185"/>
        <end position="206"/>
    </location>
</feature>
<feature type="compositionally biased region" description="Polar residues" evidence="1">
    <location>
        <begin position="412"/>
        <end position="421"/>
    </location>
</feature>
<feature type="compositionally biased region" description="Polar residues" evidence="1">
    <location>
        <begin position="882"/>
        <end position="894"/>
    </location>
</feature>
<feature type="transmembrane region" description="Helical" evidence="2">
    <location>
        <begin position="226"/>
        <end position="246"/>
    </location>
</feature>
<evidence type="ECO:0000313" key="3">
    <source>
        <dbReference type="Proteomes" id="UP000887575"/>
    </source>
</evidence>
<feature type="compositionally biased region" description="Polar residues" evidence="1">
    <location>
        <begin position="604"/>
        <end position="614"/>
    </location>
</feature>
<keyword evidence="2" id="KW-0812">Transmembrane</keyword>
<dbReference type="Proteomes" id="UP000887575">
    <property type="component" value="Unassembled WGS sequence"/>
</dbReference>
<keyword evidence="3" id="KW-1185">Reference proteome</keyword>
<reference evidence="4" key="1">
    <citation type="submission" date="2024-02" db="UniProtKB">
        <authorList>
            <consortium name="WormBaseParasite"/>
        </authorList>
    </citation>
    <scope>IDENTIFICATION</scope>
</reference>
<keyword evidence="2" id="KW-1133">Transmembrane helix</keyword>
<feature type="transmembrane region" description="Helical" evidence="2">
    <location>
        <begin position="287"/>
        <end position="313"/>
    </location>
</feature>
<proteinExistence type="predicted"/>
<feature type="region of interest" description="Disordered" evidence="1">
    <location>
        <begin position="882"/>
        <end position="905"/>
    </location>
</feature>
<feature type="region of interest" description="Disordered" evidence="1">
    <location>
        <begin position="412"/>
        <end position="447"/>
    </location>
</feature>
<evidence type="ECO:0000313" key="4">
    <source>
        <dbReference type="WBParaSite" id="MBELARI_LOCUS19368"/>
    </source>
</evidence>
<feature type="transmembrane region" description="Helical" evidence="2">
    <location>
        <begin position="56"/>
        <end position="75"/>
    </location>
</feature>